<gene>
    <name evidence="2" type="primary">pol_227</name>
    <name evidence="2" type="ORF">NGRA_1290</name>
</gene>
<evidence type="ECO:0000313" key="2">
    <source>
        <dbReference type="EMBL" id="KAF9763392.1"/>
    </source>
</evidence>
<feature type="domain" description="Reverse transcriptase" evidence="1">
    <location>
        <begin position="3"/>
        <end position="51"/>
    </location>
</feature>
<evidence type="ECO:0000313" key="3">
    <source>
        <dbReference type="Proteomes" id="UP000740883"/>
    </source>
</evidence>
<dbReference type="SUPFAM" id="SSF56672">
    <property type="entry name" value="DNA/RNA polymerases"/>
    <property type="match status" value="1"/>
</dbReference>
<sequence length="153" mass="17969">MYDILIYSKTREEHDRHVKLVKAKLEDVWLQLNLKKCEYGKTEIKILGHVIADGCVKVDPEKVRDIKELPLPGSIKKLQSFIGLFNYCSKHIKDSYKLLKDLYAILGLKGKEEEEFWKGHKENKEYKKMIDESKESMKRAASLKIPDLNKKLY</sequence>
<dbReference type="Gene3D" id="3.30.70.270">
    <property type="match status" value="2"/>
</dbReference>
<dbReference type="OrthoDB" id="8947436at2759"/>
<reference evidence="2 3" key="1">
    <citation type="journal article" date="2020" name="Genome Biol. Evol.">
        <title>Comparative genomics of strictly vertically transmitted, feminizing microsporidia endosymbionts of amphipod crustaceans.</title>
        <authorList>
            <person name="Cormier A."/>
            <person name="Chebbi M.A."/>
            <person name="Giraud I."/>
            <person name="Wattier R."/>
            <person name="Teixeira M."/>
            <person name="Gilbert C."/>
            <person name="Rigaud T."/>
            <person name="Cordaux R."/>
        </authorList>
    </citation>
    <scope>NUCLEOTIDE SEQUENCE [LARGE SCALE GENOMIC DNA]</scope>
    <source>
        <strain evidence="2 3">Ou3-Ou53</strain>
    </source>
</reference>
<dbReference type="Proteomes" id="UP000740883">
    <property type="component" value="Unassembled WGS sequence"/>
</dbReference>
<dbReference type="InterPro" id="IPR000477">
    <property type="entry name" value="RT_dom"/>
</dbReference>
<proteinExistence type="predicted"/>
<name>A0A9P6GZ87_9MICR</name>
<organism evidence="2 3">
    <name type="scientific">Nosema granulosis</name>
    <dbReference type="NCBI Taxonomy" id="83296"/>
    <lineage>
        <taxon>Eukaryota</taxon>
        <taxon>Fungi</taxon>
        <taxon>Fungi incertae sedis</taxon>
        <taxon>Microsporidia</taxon>
        <taxon>Nosematidae</taxon>
        <taxon>Nosema</taxon>
    </lineage>
</organism>
<dbReference type="InterPro" id="IPR043128">
    <property type="entry name" value="Rev_trsase/Diguanyl_cyclase"/>
</dbReference>
<accession>A0A9P6GZ87</accession>
<dbReference type="Pfam" id="PF00078">
    <property type="entry name" value="RVT_1"/>
    <property type="match status" value="1"/>
</dbReference>
<dbReference type="AlphaFoldDB" id="A0A9P6GZ87"/>
<dbReference type="PANTHER" id="PTHR33064">
    <property type="entry name" value="POL PROTEIN"/>
    <property type="match status" value="1"/>
</dbReference>
<dbReference type="PANTHER" id="PTHR33064:SF37">
    <property type="entry name" value="RIBONUCLEASE H"/>
    <property type="match status" value="1"/>
</dbReference>
<dbReference type="InterPro" id="IPR043502">
    <property type="entry name" value="DNA/RNA_pol_sf"/>
</dbReference>
<protein>
    <submittedName>
        <fullName evidence="2">Retrovirus-related Pol polyprotein from transposon opus</fullName>
    </submittedName>
</protein>
<dbReference type="EMBL" id="SBJO01000077">
    <property type="protein sequence ID" value="KAF9763392.1"/>
    <property type="molecule type" value="Genomic_DNA"/>
</dbReference>
<evidence type="ECO:0000259" key="1">
    <source>
        <dbReference type="Pfam" id="PF00078"/>
    </source>
</evidence>
<dbReference type="InterPro" id="IPR051320">
    <property type="entry name" value="Viral_Replic_Matur_Polypro"/>
</dbReference>
<keyword evidence="3" id="KW-1185">Reference proteome</keyword>
<comment type="caution">
    <text evidence="2">The sequence shown here is derived from an EMBL/GenBank/DDBJ whole genome shotgun (WGS) entry which is preliminary data.</text>
</comment>